<dbReference type="InterPro" id="IPR045194">
    <property type="entry name" value="MGRN1/RNF157-like"/>
</dbReference>
<evidence type="ECO:0000313" key="5">
    <source>
        <dbReference type="EMBL" id="ORZ33642.1"/>
    </source>
</evidence>
<dbReference type="Proteomes" id="UP000193411">
    <property type="component" value="Unassembled WGS sequence"/>
</dbReference>
<reference evidence="5 6" key="1">
    <citation type="submission" date="2016-07" db="EMBL/GenBank/DDBJ databases">
        <title>Pervasive Adenine N6-methylation of Active Genes in Fungi.</title>
        <authorList>
            <consortium name="DOE Joint Genome Institute"/>
            <person name="Mondo S.J."/>
            <person name="Dannebaum R.O."/>
            <person name="Kuo R.C."/>
            <person name="Labutti K."/>
            <person name="Haridas S."/>
            <person name="Kuo A."/>
            <person name="Salamov A."/>
            <person name="Ahrendt S.R."/>
            <person name="Lipzen A."/>
            <person name="Sullivan W."/>
            <person name="Andreopoulos W.B."/>
            <person name="Clum A."/>
            <person name="Lindquist E."/>
            <person name="Daum C."/>
            <person name="Ramamoorthy G.K."/>
            <person name="Gryganskyi A."/>
            <person name="Culley D."/>
            <person name="Magnuson J.K."/>
            <person name="James T.Y."/>
            <person name="O'Malley M.A."/>
            <person name="Stajich J.E."/>
            <person name="Spatafora J.W."/>
            <person name="Visel A."/>
            <person name="Grigoriev I.V."/>
        </authorList>
    </citation>
    <scope>NUCLEOTIDE SEQUENCE [LARGE SCALE GENOMIC DNA]</scope>
    <source>
        <strain evidence="5 6">PL171</strain>
    </source>
</reference>
<dbReference type="PANTHER" id="PTHR22996:SF0">
    <property type="entry name" value="RE60872P-RELATED"/>
    <property type="match status" value="1"/>
</dbReference>
<dbReference type="InterPro" id="IPR045195">
    <property type="entry name" value="LOG2-like_mRING_C3HC5"/>
</dbReference>
<sequence>MGAVASIPASRAAQILPGSSSRSPSPTARPASPSPTTTAATPPPPPRIDSGLWTGNRMLFGPHFILRYPLTRPPTAALPPNSFVAPGASDLGTALMVTDQIAATAASVATLGGAGITPEMIAGWRAGRNEVNAHPGEMHVVTQALRCVVNVRRLSLSMPLLDVSLHEEDRNKKCGLKFVVDSEVPCVVNVYLLAQEQEGKVLHHMVPTFCSSPIATIPLPAGMGQAVDVSAHFPAGILVHDVLAHYSALMSLYFPASSSSPSPSPPASPRSASPISESAAGAAPVAGSASSRSSTPLLAPTGRPGSPFPTPATNTAPIYPLVITVCGDSTLLAATDLGSTCTEQWTMVAIDPRDWEPRVIKQKLWMPGNPCTSLLLQEIYGFTTGAGDATASAASGAPDPSQQPECIVCMADAKDTMVLPCRHLCLCKECGSQLRRQSSKCPICRQDFHSLLHVATGKDGVAGTDDEDHGGSGKGGDVGKGGGALSAAGPSVMRTAHM</sequence>
<protein>
    <recommendedName>
        <fullName evidence="4">RING-type domain-containing protein</fullName>
    </recommendedName>
</protein>
<dbReference type="GO" id="GO:0061630">
    <property type="term" value="F:ubiquitin protein ligase activity"/>
    <property type="evidence" value="ECO:0007669"/>
    <property type="project" value="UniProtKB-EC"/>
</dbReference>
<feature type="compositionally biased region" description="Low complexity" evidence="3">
    <location>
        <begin position="19"/>
        <end position="40"/>
    </location>
</feature>
<accession>A0A1Y2HKM1</accession>
<keyword evidence="2" id="KW-0862">Zinc</keyword>
<evidence type="ECO:0000259" key="4">
    <source>
        <dbReference type="PROSITE" id="PS50089"/>
    </source>
</evidence>
<keyword evidence="2" id="KW-0863">Zinc-finger</keyword>
<feature type="compositionally biased region" description="Gly residues" evidence="3">
    <location>
        <begin position="472"/>
        <end position="484"/>
    </location>
</feature>
<dbReference type="EMBL" id="MCFL01000034">
    <property type="protein sequence ID" value="ORZ33642.1"/>
    <property type="molecule type" value="Genomic_DNA"/>
</dbReference>
<feature type="region of interest" description="Disordered" evidence="3">
    <location>
        <begin position="1"/>
        <end position="51"/>
    </location>
</feature>
<evidence type="ECO:0000313" key="6">
    <source>
        <dbReference type="Proteomes" id="UP000193411"/>
    </source>
</evidence>
<feature type="region of interest" description="Disordered" evidence="3">
    <location>
        <begin position="459"/>
        <end position="498"/>
    </location>
</feature>
<feature type="compositionally biased region" description="Low complexity" evidence="3">
    <location>
        <begin position="269"/>
        <end position="299"/>
    </location>
</feature>
<gene>
    <name evidence="5" type="ORF">BCR44DRAFT_30483</name>
</gene>
<dbReference type="OrthoDB" id="1711136at2759"/>
<dbReference type="AlphaFoldDB" id="A0A1Y2HKM1"/>
<dbReference type="GO" id="GO:0008270">
    <property type="term" value="F:zinc ion binding"/>
    <property type="evidence" value="ECO:0007669"/>
    <property type="project" value="UniProtKB-KW"/>
</dbReference>
<name>A0A1Y2HKM1_9FUNG</name>
<keyword evidence="6" id="KW-1185">Reference proteome</keyword>
<dbReference type="Pfam" id="PF13920">
    <property type="entry name" value="zf-C3HC4_3"/>
    <property type="match status" value="1"/>
</dbReference>
<dbReference type="InterPro" id="IPR001841">
    <property type="entry name" value="Znf_RING"/>
</dbReference>
<dbReference type="InterPro" id="IPR013083">
    <property type="entry name" value="Znf_RING/FYVE/PHD"/>
</dbReference>
<dbReference type="PANTHER" id="PTHR22996">
    <property type="entry name" value="MAHOGUNIN"/>
    <property type="match status" value="1"/>
</dbReference>
<dbReference type="CDD" id="cd16789">
    <property type="entry name" value="mRING-HC-C3HC5_MGRN1-like"/>
    <property type="match status" value="1"/>
</dbReference>
<organism evidence="5 6">
    <name type="scientific">Catenaria anguillulae PL171</name>
    <dbReference type="NCBI Taxonomy" id="765915"/>
    <lineage>
        <taxon>Eukaryota</taxon>
        <taxon>Fungi</taxon>
        <taxon>Fungi incertae sedis</taxon>
        <taxon>Blastocladiomycota</taxon>
        <taxon>Blastocladiomycetes</taxon>
        <taxon>Blastocladiales</taxon>
        <taxon>Catenariaceae</taxon>
        <taxon>Catenaria</taxon>
    </lineage>
</organism>
<comment type="similarity">
    <text evidence="1">Belongs to the RING-type zinc finger family. LOG2 subfamily.</text>
</comment>
<dbReference type="GO" id="GO:0016567">
    <property type="term" value="P:protein ubiquitination"/>
    <property type="evidence" value="ECO:0007669"/>
    <property type="project" value="TreeGrafter"/>
</dbReference>
<evidence type="ECO:0000256" key="1">
    <source>
        <dbReference type="ARBA" id="ARBA00025721"/>
    </source>
</evidence>
<dbReference type="SUPFAM" id="SSF57850">
    <property type="entry name" value="RING/U-box"/>
    <property type="match status" value="1"/>
</dbReference>
<comment type="caution">
    <text evidence="5">The sequence shown here is derived from an EMBL/GenBank/DDBJ whole genome shotgun (WGS) entry which is preliminary data.</text>
</comment>
<dbReference type="PROSITE" id="PS50089">
    <property type="entry name" value="ZF_RING_2"/>
    <property type="match status" value="1"/>
</dbReference>
<dbReference type="GO" id="GO:0005737">
    <property type="term" value="C:cytoplasm"/>
    <property type="evidence" value="ECO:0007669"/>
    <property type="project" value="TreeGrafter"/>
</dbReference>
<feature type="region of interest" description="Disordered" evidence="3">
    <location>
        <begin position="260"/>
        <end position="311"/>
    </location>
</feature>
<feature type="domain" description="RING-type" evidence="4">
    <location>
        <begin position="406"/>
        <end position="445"/>
    </location>
</feature>
<evidence type="ECO:0000256" key="3">
    <source>
        <dbReference type="SAM" id="MobiDB-lite"/>
    </source>
</evidence>
<evidence type="ECO:0000256" key="2">
    <source>
        <dbReference type="PROSITE-ProRule" id="PRU00175"/>
    </source>
</evidence>
<dbReference type="STRING" id="765915.A0A1Y2HKM1"/>
<keyword evidence="2" id="KW-0479">Metal-binding</keyword>
<dbReference type="Gene3D" id="3.30.40.10">
    <property type="entry name" value="Zinc/RING finger domain, C3HC4 (zinc finger)"/>
    <property type="match status" value="1"/>
</dbReference>
<dbReference type="SMART" id="SM00184">
    <property type="entry name" value="RING"/>
    <property type="match status" value="1"/>
</dbReference>
<proteinExistence type="inferred from homology"/>